<evidence type="ECO:0000313" key="3">
    <source>
        <dbReference type="Proteomes" id="UP000261640"/>
    </source>
</evidence>
<evidence type="ECO:0000313" key="2">
    <source>
        <dbReference type="Ensembl" id="ENSMAMP00000046466.1"/>
    </source>
</evidence>
<dbReference type="InParanoid" id="A0A7N8X6S5"/>
<reference evidence="2" key="1">
    <citation type="submission" date="2025-08" db="UniProtKB">
        <authorList>
            <consortium name="Ensembl"/>
        </authorList>
    </citation>
    <scope>IDENTIFICATION</scope>
</reference>
<dbReference type="SUPFAM" id="SSF63748">
    <property type="entry name" value="Tudor/PWWP/MBT"/>
    <property type="match status" value="1"/>
</dbReference>
<name>A0A7N8X6S5_9TELE</name>
<proteinExistence type="predicted"/>
<organism evidence="2 3">
    <name type="scientific">Mastacembelus armatus</name>
    <name type="common">zig-zag eel</name>
    <dbReference type="NCBI Taxonomy" id="205130"/>
    <lineage>
        <taxon>Eukaryota</taxon>
        <taxon>Metazoa</taxon>
        <taxon>Chordata</taxon>
        <taxon>Craniata</taxon>
        <taxon>Vertebrata</taxon>
        <taxon>Euteleostomi</taxon>
        <taxon>Actinopterygii</taxon>
        <taxon>Neopterygii</taxon>
        <taxon>Teleostei</taxon>
        <taxon>Neoteleostei</taxon>
        <taxon>Acanthomorphata</taxon>
        <taxon>Anabantaria</taxon>
        <taxon>Synbranchiformes</taxon>
        <taxon>Mastacembelidae</taxon>
        <taxon>Mastacembelus</taxon>
    </lineage>
</organism>
<dbReference type="CDD" id="cd05834">
    <property type="entry name" value="PWWP_HRP"/>
    <property type="match status" value="1"/>
</dbReference>
<sequence length="100" mass="11220">MPESFKPGDLVFAKMKGFPHWPARICKSENGHKKRVPVFFFGTHQIGHLPAENIVPYVGNKMKYGSGVRIKGFTEGMWEIQNTPGFSIGSVPPELQLLCF</sequence>
<dbReference type="InterPro" id="IPR000313">
    <property type="entry name" value="PWWP_dom"/>
</dbReference>
<dbReference type="Pfam" id="PF00855">
    <property type="entry name" value="PWWP"/>
    <property type="match status" value="1"/>
</dbReference>
<dbReference type="PROSITE" id="PS50812">
    <property type="entry name" value="PWWP"/>
    <property type="match status" value="1"/>
</dbReference>
<dbReference type="PANTHER" id="PTHR12550:SF41">
    <property type="entry name" value="HEPATOMA-DERIVED GROWTH FACTOR"/>
    <property type="match status" value="1"/>
</dbReference>
<evidence type="ECO:0000259" key="1">
    <source>
        <dbReference type="PROSITE" id="PS50812"/>
    </source>
</evidence>
<dbReference type="Ensembl" id="ENSMAMT00000068678.1">
    <property type="protein sequence ID" value="ENSMAMP00000046466.1"/>
    <property type="gene ID" value="ENSMAMG00000026405.1"/>
</dbReference>
<keyword evidence="3" id="KW-1185">Reference proteome</keyword>
<dbReference type="SMART" id="SM00293">
    <property type="entry name" value="PWWP"/>
    <property type="match status" value="1"/>
</dbReference>
<dbReference type="GeneTree" id="ENSGT00940000153942"/>
<reference evidence="2" key="2">
    <citation type="submission" date="2025-09" db="UniProtKB">
        <authorList>
            <consortium name="Ensembl"/>
        </authorList>
    </citation>
    <scope>IDENTIFICATION</scope>
</reference>
<accession>A0A7N8X6S5</accession>
<dbReference type="Gene3D" id="2.30.30.140">
    <property type="match status" value="1"/>
</dbReference>
<dbReference type="Proteomes" id="UP000261640">
    <property type="component" value="Unplaced"/>
</dbReference>
<dbReference type="PANTHER" id="PTHR12550">
    <property type="entry name" value="HEPATOMA-DERIVED GROWTH FACTOR-RELATED"/>
    <property type="match status" value="1"/>
</dbReference>
<feature type="domain" description="PWWP" evidence="1">
    <location>
        <begin position="7"/>
        <end position="60"/>
    </location>
</feature>
<protein>
    <recommendedName>
        <fullName evidence="1">PWWP domain-containing protein</fullName>
    </recommendedName>
</protein>
<dbReference type="AlphaFoldDB" id="A0A7N8X6S5"/>